<evidence type="ECO:0000313" key="3">
    <source>
        <dbReference type="Proteomes" id="UP000355283"/>
    </source>
</evidence>
<dbReference type="AlphaFoldDB" id="A0A4D9CVI0"/>
<evidence type="ECO:0008006" key="4">
    <source>
        <dbReference type="Google" id="ProtNLM"/>
    </source>
</evidence>
<evidence type="ECO:0000256" key="1">
    <source>
        <dbReference type="SAM" id="Phobius"/>
    </source>
</evidence>
<sequence length="110" mass="12186">MSGILTATILMLHLLLLTAIFVNFDTMRLAWLGALRYLSFFQYGYEALVANEMAGRALTELPVESGTAVLTQLGFRPDRVDLNLTVLFGYLGAALVVAYLVLARCVKEER</sequence>
<proteinExistence type="predicted"/>
<dbReference type="EMBL" id="SDOX01000050">
    <property type="protein sequence ID" value="TFJ83242.1"/>
    <property type="molecule type" value="Genomic_DNA"/>
</dbReference>
<protein>
    <recommendedName>
        <fullName evidence="4">ABC-2 type transporter domain-containing protein</fullName>
    </recommendedName>
</protein>
<feature type="transmembrane region" description="Helical" evidence="1">
    <location>
        <begin position="82"/>
        <end position="102"/>
    </location>
</feature>
<organism evidence="2 3">
    <name type="scientific">Nannochloropsis salina CCMP1776</name>
    <dbReference type="NCBI Taxonomy" id="1027361"/>
    <lineage>
        <taxon>Eukaryota</taxon>
        <taxon>Sar</taxon>
        <taxon>Stramenopiles</taxon>
        <taxon>Ochrophyta</taxon>
        <taxon>Eustigmatophyceae</taxon>
        <taxon>Eustigmatales</taxon>
        <taxon>Monodopsidaceae</taxon>
        <taxon>Microchloropsis</taxon>
        <taxon>Microchloropsis salina</taxon>
    </lineage>
</organism>
<evidence type="ECO:0000313" key="2">
    <source>
        <dbReference type="EMBL" id="TFJ83242.1"/>
    </source>
</evidence>
<gene>
    <name evidence="2" type="ORF">NSK_005458</name>
</gene>
<name>A0A4D9CVI0_9STRA</name>
<keyword evidence="3" id="KW-1185">Reference proteome</keyword>
<accession>A0A4D9CVI0</accession>
<reference evidence="2 3" key="1">
    <citation type="submission" date="2019-01" db="EMBL/GenBank/DDBJ databases">
        <title>Nuclear Genome Assembly of the Microalgal Biofuel strain Nannochloropsis salina CCMP1776.</title>
        <authorList>
            <person name="Hovde B."/>
        </authorList>
    </citation>
    <scope>NUCLEOTIDE SEQUENCE [LARGE SCALE GENOMIC DNA]</scope>
    <source>
        <strain evidence="2 3">CCMP1776</strain>
    </source>
</reference>
<keyword evidence="1" id="KW-0472">Membrane</keyword>
<dbReference type="Proteomes" id="UP000355283">
    <property type="component" value="Unassembled WGS sequence"/>
</dbReference>
<keyword evidence="1" id="KW-0812">Transmembrane</keyword>
<keyword evidence="1" id="KW-1133">Transmembrane helix</keyword>
<comment type="caution">
    <text evidence="2">The sequence shown here is derived from an EMBL/GenBank/DDBJ whole genome shotgun (WGS) entry which is preliminary data.</text>
</comment>